<feature type="compositionally biased region" description="Acidic residues" evidence="1">
    <location>
        <begin position="884"/>
        <end position="894"/>
    </location>
</feature>
<dbReference type="InterPro" id="IPR041667">
    <property type="entry name" value="Cupin_8"/>
</dbReference>
<feature type="compositionally biased region" description="Basic and acidic residues" evidence="1">
    <location>
        <begin position="830"/>
        <end position="850"/>
    </location>
</feature>
<feature type="region of interest" description="Disordered" evidence="1">
    <location>
        <begin position="313"/>
        <end position="377"/>
    </location>
</feature>
<dbReference type="EMBL" id="FR823391">
    <property type="protein sequence ID" value="CBZ54496.1"/>
    <property type="molecule type" value="Genomic_DNA"/>
</dbReference>
<feature type="compositionally biased region" description="Low complexity" evidence="1">
    <location>
        <begin position="335"/>
        <end position="348"/>
    </location>
</feature>
<dbReference type="Gene3D" id="2.60.120.650">
    <property type="entry name" value="Cupin"/>
    <property type="match status" value="2"/>
</dbReference>
<dbReference type="PANTHER" id="PTHR12461">
    <property type="entry name" value="HYPOXIA-INDUCIBLE FACTOR 1 ALPHA INHIBITOR-RELATED"/>
    <property type="match status" value="1"/>
</dbReference>
<dbReference type="SMART" id="SM00558">
    <property type="entry name" value="JmjC"/>
    <property type="match status" value="1"/>
</dbReference>
<feature type="compositionally biased region" description="Acidic residues" evidence="1">
    <location>
        <begin position="575"/>
        <end position="590"/>
    </location>
</feature>
<dbReference type="RefSeq" id="XP_003884526.1">
    <property type="nucleotide sequence ID" value="XM_003884477.1"/>
</dbReference>
<evidence type="ECO:0000256" key="1">
    <source>
        <dbReference type="SAM" id="MobiDB-lite"/>
    </source>
</evidence>
<feature type="region of interest" description="Disordered" evidence="1">
    <location>
        <begin position="780"/>
        <end position="950"/>
    </location>
</feature>
<dbReference type="InParanoid" id="F0VK95"/>
<dbReference type="eggNOG" id="KOG2132">
    <property type="taxonomic scope" value="Eukaryota"/>
</dbReference>
<dbReference type="Pfam" id="PF13621">
    <property type="entry name" value="Cupin_8"/>
    <property type="match status" value="2"/>
</dbReference>
<name>F0VK95_NEOCL</name>
<accession>F0VK95</accession>
<feature type="region of interest" description="Disordered" evidence="1">
    <location>
        <begin position="1"/>
        <end position="24"/>
    </location>
</feature>
<feature type="compositionally biased region" description="Low complexity" evidence="1">
    <location>
        <begin position="792"/>
        <end position="803"/>
    </location>
</feature>
<sequence length="1001" mass="108661">MERNGGVRQEEGSARRSAEKAGSERLRRERVRLLRASGECAEPAHLEGDEGDAALSCRRCRFLRALHFFGTCFFSTSELSRLLEYFQREAAADRDADLPQGLRLLFWDALEAFREAPLCLLPAFGRQALFSELSGAASHSARTGEEKNLEPEDPREKDRDGHADAAGPGAEAVSESHAGKEKGEEVEGEGAPDSGASFLLSPASAAAPCAAVADPASSFAPPSGVSSSSRSVSLSAVAHPSLASACSGLCVRVRRDWLAETKERVDALHMASWRALHAGKWSDVPQAFRALYAFSAFCLSVLFAANAAADGEWRGAETEGVPGPETQDERSRPRGAAQGNAQHAAGPAESEKGEELEGEESDEETRDAGTHAGRGRQEPYSRLAFRYADLGLIMGGPETPVYDLLQSVLSKLDAGNPADSPCSSTSASESSSSISSSAPSSPSAGAAPLEPTETSRKRRRSENESDGRRAGDGRGAARASRSRWGMRPVPSVEGSELSFSDFFVRAFTPQQPLLIRGGAAHWPAISKWRDWSFLRKKLGDRLLPVEVGEAYTADDWGQTLMRGETLLASILQPQEDTEVDTATDAAEPDDSDKACGRSPPPGESLYASASQSGQEPERAFAAGVRAPGARQESDAGREENGDAEGTDAWQTQGTTGARKRLGGGTRKTSPRQASPAPILYMAQHALLEQVPALASDCPTPDFALCAAHSDTLIRLAWIGPRGTVSPAHTDEWQNFFVQVVGRKRFQLYPPEASASLYPFPKSRKSRLNSRRVEYYPCQARTTRASGYQPDASSTRSASSPFSSVHAGASHQHVGVPLERFLEGAEDPEDGRDKTRGRPDSEPEWKETQTRKERHGSAGAQKRRRLFLPPPRAASSLPDEKRAEETEEDSGEANQEEAHAKLPQTTDREEVYLSREDCVPAPETRKTEREDTPAFSREEGRREQRDREGDCEGRGLHAFPLFDRKKGFEVEVHPGDVLFIPKLWWHLVLAETASVSLSHWVN</sequence>
<dbReference type="InterPro" id="IPR003347">
    <property type="entry name" value="JmjC_dom"/>
</dbReference>
<feature type="compositionally biased region" description="Basic and acidic residues" evidence="1">
    <location>
        <begin position="142"/>
        <end position="163"/>
    </location>
</feature>
<dbReference type="SUPFAM" id="SSF51197">
    <property type="entry name" value="Clavaminate synthase-like"/>
    <property type="match status" value="2"/>
</dbReference>
<feature type="compositionally biased region" description="Basic and acidic residues" evidence="1">
    <location>
        <begin position="631"/>
        <end position="640"/>
    </location>
</feature>
<feature type="region of interest" description="Disordered" evidence="1">
    <location>
        <begin position="414"/>
        <end position="490"/>
    </location>
</feature>
<proteinExistence type="predicted"/>
<dbReference type="Proteomes" id="UP000007494">
    <property type="component" value="Chromosome X"/>
</dbReference>
<dbReference type="PROSITE" id="PS51184">
    <property type="entry name" value="JMJC"/>
    <property type="match status" value="1"/>
</dbReference>
<feature type="compositionally biased region" description="Basic and acidic residues" evidence="1">
    <location>
        <begin position="895"/>
        <end position="950"/>
    </location>
</feature>
<dbReference type="VEuPathDB" id="ToxoDB:NCLIV_049250"/>
<gene>
    <name evidence="3" type="ORF">NCLIV_049250</name>
</gene>
<dbReference type="OrthoDB" id="333018at2759"/>
<keyword evidence="4" id="KW-1185">Reference proteome</keyword>
<dbReference type="OMA" id="PAHTDEW"/>
<dbReference type="PANTHER" id="PTHR12461:SF105">
    <property type="entry name" value="HYPOXIA-INDUCIBLE FACTOR 1-ALPHA INHIBITOR"/>
    <property type="match status" value="1"/>
</dbReference>
<evidence type="ECO:0000313" key="4">
    <source>
        <dbReference type="Proteomes" id="UP000007494"/>
    </source>
</evidence>
<feature type="compositionally biased region" description="Acidic residues" evidence="1">
    <location>
        <begin position="356"/>
        <end position="365"/>
    </location>
</feature>
<protein>
    <recommendedName>
        <fullName evidence="2">JmjC domain-containing protein</fullName>
    </recommendedName>
</protein>
<dbReference type="AlphaFoldDB" id="F0VK95"/>
<organism evidence="3 4">
    <name type="scientific">Neospora caninum (strain Liverpool)</name>
    <dbReference type="NCBI Taxonomy" id="572307"/>
    <lineage>
        <taxon>Eukaryota</taxon>
        <taxon>Sar</taxon>
        <taxon>Alveolata</taxon>
        <taxon>Apicomplexa</taxon>
        <taxon>Conoidasida</taxon>
        <taxon>Coccidia</taxon>
        <taxon>Eucoccidiorida</taxon>
        <taxon>Eimeriorina</taxon>
        <taxon>Sarcocystidae</taxon>
        <taxon>Neospora</taxon>
    </lineage>
</organism>
<evidence type="ECO:0000313" key="3">
    <source>
        <dbReference type="EMBL" id="CBZ54496.1"/>
    </source>
</evidence>
<feature type="compositionally biased region" description="Basic and acidic residues" evidence="1">
    <location>
        <begin position="461"/>
        <end position="472"/>
    </location>
</feature>
<feature type="compositionally biased region" description="Low complexity" evidence="1">
    <location>
        <begin position="417"/>
        <end position="448"/>
    </location>
</feature>
<evidence type="ECO:0000259" key="2">
    <source>
        <dbReference type="PROSITE" id="PS51184"/>
    </source>
</evidence>
<feature type="region of interest" description="Disordered" evidence="1">
    <location>
        <begin position="137"/>
        <end position="194"/>
    </location>
</feature>
<dbReference type="GeneID" id="13442427"/>
<feature type="region of interest" description="Disordered" evidence="1">
    <location>
        <begin position="571"/>
        <end position="673"/>
    </location>
</feature>
<reference evidence="4" key="1">
    <citation type="journal article" date="2012" name="PLoS Pathog.">
        <title>Comparative genomics of the apicomplexan parasites Toxoplasma gondii and Neospora caninum: Coccidia differing in host range and transmission strategy.</title>
        <authorList>
            <person name="Reid A.J."/>
            <person name="Vermont S.J."/>
            <person name="Cotton J.A."/>
            <person name="Harris D."/>
            <person name="Hill-Cawthorne G.A."/>
            <person name="Konen-Waisman S."/>
            <person name="Latham S.M."/>
            <person name="Mourier T."/>
            <person name="Norton R."/>
            <person name="Quail M.A."/>
            <person name="Sanders M."/>
            <person name="Shanmugam D."/>
            <person name="Sohal A."/>
            <person name="Wasmuth J.D."/>
            <person name="Brunk B."/>
            <person name="Grigg M.E."/>
            <person name="Howard J.C."/>
            <person name="Parkinson J."/>
            <person name="Roos D.S."/>
            <person name="Trees A.J."/>
            <person name="Berriman M."/>
            <person name="Pain A."/>
            <person name="Wastling J.M."/>
        </authorList>
    </citation>
    <scope>NUCLEOTIDE SEQUENCE [LARGE SCALE GENOMIC DNA]</scope>
    <source>
        <strain evidence="4">Liverpool</strain>
    </source>
</reference>
<feature type="domain" description="JmjC" evidence="2">
    <location>
        <begin position="679"/>
        <end position="1001"/>
    </location>
</feature>